<keyword evidence="10" id="KW-1185">Reference proteome</keyword>
<evidence type="ECO:0000313" key="10">
    <source>
        <dbReference type="Proteomes" id="UP000277766"/>
    </source>
</evidence>
<dbReference type="InterPro" id="IPR046357">
    <property type="entry name" value="PPIase_dom_sf"/>
</dbReference>
<feature type="compositionally biased region" description="Low complexity" evidence="7">
    <location>
        <begin position="596"/>
        <end position="649"/>
    </location>
</feature>
<accession>A0A3S0K9G9</accession>
<dbReference type="EMBL" id="RXPE01000023">
    <property type="protein sequence ID" value="RTR25644.1"/>
    <property type="molecule type" value="Genomic_DNA"/>
</dbReference>
<evidence type="ECO:0000313" key="9">
    <source>
        <dbReference type="EMBL" id="RTR25644.1"/>
    </source>
</evidence>
<dbReference type="Proteomes" id="UP000277766">
    <property type="component" value="Unassembled WGS sequence"/>
</dbReference>
<dbReference type="OrthoDB" id="52938at2"/>
<dbReference type="SUPFAM" id="SSF54534">
    <property type="entry name" value="FKBP-like"/>
    <property type="match status" value="1"/>
</dbReference>
<dbReference type="AlphaFoldDB" id="A0A3S0K9G9"/>
<dbReference type="PANTHER" id="PTHR47245">
    <property type="entry name" value="PEPTIDYLPROLYL ISOMERASE"/>
    <property type="match status" value="1"/>
</dbReference>
<reference evidence="9 10" key="1">
    <citation type="submission" date="2018-12" db="EMBL/GenBank/DDBJ databases">
        <title>Deinococcus radiophilus ATCC 27603 genome sequencing and assembly.</title>
        <authorList>
            <person name="Maclea K.S."/>
            <person name="Maynard C.R."/>
        </authorList>
    </citation>
    <scope>NUCLEOTIDE SEQUENCE [LARGE SCALE GENOMIC DNA]</scope>
    <source>
        <strain evidence="9 10">ATCC 27603</strain>
    </source>
</reference>
<dbReference type="PROSITE" id="PS50198">
    <property type="entry name" value="PPIC_PPIASE_2"/>
    <property type="match status" value="1"/>
</dbReference>
<keyword evidence="4 6" id="KW-0697">Rotamase</keyword>
<dbReference type="InterPro" id="IPR027304">
    <property type="entry name" value="Trigger_fact/SurA_dom_sf"/>
</dbReference>
<protein>
    <recommendedName>
        <fullName evidence="2">peptidylprolyl isomerase</fullName>
        <ecNumber evidence="2">5.2.1.8</ecNumber>
    </recommendedName>
</protein>
<evidence type="ECO:0000256" key="1">
    <source>
        <dbReference type="ARBA" id="ARBA00000971"/>
    </source>
</evidence>
<feature type="region of interest" description="Disordered" evidence="7">
    <location>
        <begin position="594"/>
        <end position="649"/>
    </location>
</feature>
<evidence type="ECO:0000256" key="3">
    <source>
        <dbReference type="ARBA" id="ARBA00022729"/>
    </source>
</evidence>
<evidence type="ECO:0000256" key="6">
    <source>
        <dbReference type="PROSITE-ProRule" id="PRU00278"/>
    </source>
</evidence>
<evidence type="ECO:0000256" key="4">
    <source>
        <dbReference type="ARBA" id="ARBA00023110"/>
    </source>
</evidence>
<dbReference type="PANTHER" id="PTHR47245:SF1">
    <property type="entry name" value="FOLDASE PROTEIN PRSA"/>
    <property type="match status" value="1"/>
</dbReference>
<organism evidence="9 10">
    <name type="scientific">Deinococcus radiophilus</name>
    <dbReference type="NCBI Taxonomy" id="32062"/>
    <lineage>
        <taxon>Bacteria</taxon>
        <taxon>Thermotogati</taxon>
        <taxon>Deinococcota</taxon>
        <taxon>Deinococci</taxon>
        <taxon>Deinococcales</taxon>
        <taxon>Deinococcaceae</taxon>
        <taxon>Deinococcus</taxon>
    </lineage>
</organism>
<dbReference type="Pfam" id="PF13624">
    <property type="entry name" value="SurA_N_3"/>
    <property type="match status" value="1"/>
</dbReference>
<dbReference type="Pfam" id="PF13145">
    <property type="entry name" value="Rotamase_2"/>
    <property type="match status" value="2"/>
</dbReference>
<evidence type="ECO:0000259" key="8">
    <source>
        <dbReference type="PROSITE" id="PS50198"/>
    </source>
</evidence>
<dbReference type="Gene3D" id="1.10.4030.10">
    <property type="entry name" value="Porin chaperone SurA, peptide-binding domain"/>
    <property type="match status" value="1"/>
</dbReference>
<keyword evidence="5 6" id="KW-0413">Isomerase</keyword>
<dbReference type="EC" id="5.2.1.8" evidence="2"/>
<dbReference type="Gene3D" id="3.10.50.40">
    <property type="match status" value="1"/>
</dbReference>
<dbReference type="RefSeq" id="WP_126352624.1">
    <property type="nucleotide sequence ID" value="NZ_CP086380.1"/>
</dbReference>
<gene>
    <name evidence="9" type="ORF">EJ104_10020</name>
</gene>
<dbReference type="InterPro" id="IPR000297">
    <property type="entry name" value="PPIase_PpiC"/>
</dbReference>
<evidence type="ECO:0000256" key="7">
    <source>
        <dbReference type="SAM" id="MobiDB-lite"/>
    </source>
</evidence>
<keyword evidence="3" id="KW-0732">Signal</keyword>
<dbReference type="GO" id="GO:0003755">
    <property type="term" value="F:peptidyl-prolyl cis-trans isomerase activity"/>
    <property type="evidence" value="ECO:0007669"/>
    <property type="project" value="UniProtKB-KW"/>
</dbReference>
<proteinExistence type="predicted"/>
<name>A0A3S0K9G9_9DEIO</name>
<comment type="caution">
    <text evidence="9">The sequence shown here is derived from an EMBL/GenBank/DDBJ whole genome shotgun (WGS) entry which is preliminary data.</text>
</comment>
<feature type="domain" description="PpiC" evidence="8">
    <location>
        <begin position="185"/>
        <end position="282"/>
    </location>
</feature>
<sequence length="649" mass="69359">MNKKPIVNAILIVLSLLMVGTMALQFAPGGTQTITQMVQGEQGTPAIKVNGQTITAEELREIQTNNPSPFAGQGPALDDDFRTLLISQVIRQELMTQAASDIDVTRADVDAEVTEVRESQGLTDDAAWTDALQRVGLSDSEYRKQVRDGLAIQRKTEQIEAETPEATAEEMQMYYDLNPTLFQTQGRFKGRQLVVDDEEKAAALLAQAREGANFEELARENSLVGAENGGALGALDERGALQAVESLVLPDEVAGAVDSLPAPGLTEVIPSGGQFYIVQVEELLPAETKPYAEVQAEVKEALEESKKRGAVERFMDEQMAGAKIEVVDQEWAYTDPTVAEVGGRSVPYSEVVGRVMQNQQLMMMMQSMDPAQVGEMINTMLKPSVVQQLIQEYAAPSIVEKEGIPVVGTRQDLVSGLIAYGGRDVEVTDEELRAAYDERQDQFATPASAVVSEATFPTREEALAFRQDWQGGDFTPAATKAGAIVSERGQIGPDTDVLEPSVLQAIFEGDLRDVDDVSLSNIVEASDGWKVVAVTELQPGEVLPFEEVRAGLESSLFNEKQASKGEEFVTAQVAALKPVDHLADVLAAQRERVGADEAAPAEGAPPADGAAAPTTDEGASEGEAAPAEAVPAEGTEGAAESAEPATATE</sequence>
<evidence type="ECO:0000256" key="5">
    <source>
        <dbReference type="ARBA" id="ARBA00023235"/>
    </source>
</evidence>
<comment type="catalytic activity">
    <reaction evidence="1">
        <text>[protein]-peptidylproline (omega=180) = [protein]-peptidylproline (omega=0)</text>
        <dbReference type="Rhea" id="RHEA:16237"/>
        <dbReference type="Rhea" id="RHEA-COMP:10747"/>
        <dbReference type="Rhea" id="RHEA-COMP:10748"/>
        <dbReference type="ChEBI" id="CHEBI:83833"/>
        <dbReference type="ChEBI" id="CHEBI:83834"/>
        <dbReference type="EC" id="5.2.1.8"/>
    </reaction>
</comment>
<dbReference type="SUPFAM" id="SSF109998">
    <property type="entry name" value="Triger factor/SurA peptide-binding domain-like"/>
    <property type="match status" value="2"/>
</dbReference>
<evidence type="ECO:0000256" key="2">
    <source>
        <dbReference type="ARBA" id="ARBA00013194"/>
    </source>
</evidence>
<dbReference type="InterPro" id="IPR050245">
    <property type="entry name" value="PrsA_foldase"/>
</dbReference>